<dbReference type="InterPro" id="IPR053162">
    <property type="entry name" value="DnaD"/>
</dbReference>
<protein>
    <submittedName>
        <fullName evidence="4">DnaD domain protein</fullName>
    </submittedName>
</protein>
<evidence type="ECO:0000313" key="4">
    <source>
        <dbReference type="EMBL" id="MEA0975516.1"/>
    </source>
</evidence>
<comment type="caution">
    <text evidence="4">The sequence shown here is derived from an EMBL/GenBank/DDBJ whole genome shotgun (WGS) entry which is preliminary data.</text>
</comment>
<dbReference type="PANTHER" id="PTHR37293:SF9">
    <property type="entry name" value="PHI ETA ORF 22-LIKE PROTEIN"/>
    <property type="match status" value="1"/>
</dbReference>
<dbReference type="NCBIfam" id="TIGR01446">
    <property type="entry name" value="DnaD_dom"/>
    <property type="match status" value="1"/>
</dbReference>
<name>A0ABU5NHL2_9BACI</name>
<proteinExistence type="inferred from homology"/>
<dbReference type="Pfam" id="PF07261">
    <property type="entry name" value="DnaB_2"/>
    <property type="match status" value="1"/>
</dbReference>
<organism evidence="4 5">
    <name type="scientific">Lysinibacillus irui</name>
    <dbReference type="NCBI Taxonomy" id="2998077"/>
    <lineage>
        <taxon>Bacteria</taxon>
        <taxon>Bacillati</taxon>
        <taxon>Bacillota</taxon>
        <taxon>Bacilli</taxon>
        <taxon>Bacillales</taxon>
        <taxon>Bacillaceae</taxon>
        <taxon>Lysinibacillus</taxon>
    </lineage>
</organism>
<evidence type="ECO:0000256" key="2">
    <source>
        <dbReference type="SAM" id="MobiDB-lite"/>
    </source>
</evidence>
<dbReference type="RefSeq" id="WP_322610716.1">
    <property type="nucleotide sequence ID" value="NZ_JAXLNX010000005.1"/>
</dbReference>
<dbReference type="Proteomes" id="UP001289615">
    <property type="component" value="Unassembled WGS sequence"/>
</dbReference>
<dbReference type="Gene3D" id="1.10.10.630">
    <property type="entry name" value="DnaD domain-like"/>
    <property type="match status" value="1"/>
</dbReference>
<dbReference type="SUPFAM" id="SSF158499">
    <property type="entry name" value="DnaD domain-like"/>
    <property type="match status" value="1"/>
</dbReference>
<dbReference type="InterPro" id="IPR034829">
    <property type="entry name" value="DnaD-like_sf"/>
</dbReference>
<feature type="compositionally biased region" description="Basic and acidic residues" evidence="2">
    <location>
        <begin position="129"/>
        <end position="138"/>
    </location>
</feature>
<sequence length="333" mass="38672">MESKNIVRVVKNKDYTVINNTSLYDTKLSWKAKAIHVFMLSKPDDWTFHNSELTQWATDGDTSFDTGLKELKKYGYVKKERRRGKNGKFEWVTVVYEVPQHDGEQEQPIDKQPLPDSPSMENPPMVEPYPEKPSMENPRVEKPLVENQGLLNTNIPSTDLLSTDRLINNNDKEPRAYAASEKQTASPTQNAFVFYEQNHFGALGSLIIFKIEQWINDLSEPLVIHAMEKAVLNGKTNWGYVETILKDWYNKKLFTLEAVEAADLQWKNQQIQANKQQRNQTKKYYQQKNRREEVVPGWFDNRHDAVSNDVTESISPMDFEAERKKILEMLGKV</sequence>
<evidence type="ECO:0000256" key="1">
    <source>
        <dbReference type="ARBA" id="ARBA00093462"/>
    </source>
</evidence>
<accession>A0ABU5NHL2</accession>
<dbReference type="PANTHER" id="PTHR37293">
    <property type="entry name" value="PHAGE REPLICATION PROTEIN-RELATED"/>
    <property type="match status" value="1"/>
</dbReference>
<reference evidence="4 5" key="1">
    <citation type="submission" date="2023-12" db="EMBL/GenBank/DDBJ databases">
        <title>Genome comparison identifies genes involved in endophytic behavior of Lysinibacillus irui and provides insights into its role as a plant-growth promoting bacterium.</title>
        <authorList>
            <person name="Hilario S."/>
            <person name="Matos I."/>
            <person name="Goncalves M.F.M."/>
            <person name="Pardo C.A."/>
            <person name="Santos M.J."/>
        </authorList>
    </citation>
    <scope>NUCLEOTIDE SEQUENCE [LARGE SCALE GENOMIC DNA]</scope>
    <source>
        <strain evidence="4 5">B3</strain>
    </source>
</reference>
<comment type="similarity">
    <text evidence="1">Belongs to the DnaB/DnaD family.</text>
</comment>
<evidence type="ECO:0000259" key="3">
    <source>
        <dbReference type="Pfam" id="PF07261"/>
    </source>
</evidence>
<feature type="domain" description="DnaB/C C-terminal" evidence="3">
    <location>
        <begin position="193"/>
        <end position="262"/>
    </location>
</feature>
<keyword evidence="5" id="KW-1185">Reference proteome</keyword>
<gene>
    <name evidence="4" type="ORF">U6C28_04330</name>
</gene>
<dbReference type="EMBL" id="JAXUIA010000002">
    <property type="protein sequence ID" value="MEA0975516.1"/>
    <property type="molecule type" value="Genomic_DNA"/>
</dbReference>
<evidence type="ECO:0000313" key="5">
    <source>
        <dbReference type="Proteomes" id="UP001289615"/>
    </source>
</evidence>
<feature type="region of interest" description="Disordered" evidence="2">
    <location>
        <begin position="101"/>
        <end position="138"/>
    </location>
</feature>
<dbReference type="InterPro" id="IPR006343">
    <property type="entry name" value="DnaB/C_C"/>
</dbReference>